<evidence type="ECO:0000313" key="3">
    <source>
        <dbReference type="Proteomes" id="UP001341840"/>
    </source>
</evidence>
<gene>
    <name evidence="2" type="ORF">PIB30_056729</name>
</gene>
<organism evidence="2 3">
    <name type="scientific">Stylosanthes scabra</name>
    <dbReference type="NCBI Taxonomy" id="79078"/>
    <lineage>
        <taxon>Eukaryota</taxon>
        <taxon>Viridiplantae</taxon>
        <taxon>Streptophyta</taxon>
        <taxon>Embryophyta</taxon>
        <taxon>Tracheophyta</taxon>
        <taxon>Spermatophyta</taxon>
        <taxon>Magnoliopsida</taxon>
        <taxon>eudicotyledons</taxon>
        <taxon>Gunneridae</taxon>
        <taxon>Pentapetalae</taxon>
        <taxon>rosids</taxon>
        <taxon>fabids</taxon>
        <taxon>Fabales</taxon>
        <taxon>Fabaceae</taxon>
        <taxon>Papilionoideae</taxon>
        <taxon>50 kb inversion clade</taxon>
        <taxon>dalbergioids sensu lato</taxon>
        <taxon>Dalbergieae</taxon>
        <taxon>Pterocarpus clade</taxon>
        <taxon>Stylosanthes</taxon>
    </lineage>
</organism>
<name>A0ABU6XJQ1_9FABA</name>
<keyword evidence="3" id="KW-1185">Reference proteome</keyword>
<feature type="non-terminal residue" evidence="2">
    <location>
        <position position="1"/>
    </location>
</feature>
<feature type="region of interest" description="Disordered" evidence="1">
    <location>
        <begin position="1"/>
        <end position="51"/>
    </location>
</feature>
<dbReference type="EMBL" id="JASCZI010211905">
    <property type="protein sequence ID" value="MED6197470.1"/>
    <property type="molecule type" value="Genomic_DNA"/>
</dbReference>
<evidence type="ECO:0000256" key="1">
    <source>
        <dbReference type="SAM" id="MobiDB-lite"/>
    </source>
</evidence>
<sequence length="96" mass="10919">PHPSLKEGKESSNPSLRRRPASFFVALDPLPHRSSSTSHRQRAPLSHPPPHFNFSYHSRRVRHSFLPLLESAKIPRGHYRLPSVVSTPSPSVPQFR</sequence>
<accession>A0ABU6XJQ1</accession>
<dbReference type="Proteomes" id="UP001341840">
    <property type="component" value="Unassembled WGS sequence"/>
</dbReference>
<comment type="caution">
    <text evidence="2">The sequence shown here is derived from an EMBL/GenBank/DDBJ whole genome shotgun (WGS) entry which is preliminary data.</text>
</comment>
<feature type="compositionally biased region" description="Basic and acidic residues" evidence="1">
    <location>
        <begin position="1"/>
        <end position="10"/>
    </location>
</feature>
<protein>
    <submittedName>
        <fullName evidence="2">Uncharacterized protein</fullName>
    </submittedName>
</protein>
<proteinExistence type="predicted"/>
<evidence type="ECO:0000313" key="2">
    <source>
        <dbReference type="EMBL" id="MED6197470.1"/>
    </source>
</evidence>
<reference evidence="2 3" key="1">
    <citation type="journal article" date="2023" name="Plants (Basel)">
        <title>Bridging the Gap: Combining Genomics and Transcriptomics Approaches to Understand Stylosanthes scabra, an Orphan Legume from the Brazilian Caatinga.</title>
        <authorList>
            <person name="Ferreira-Neto J.R.C."/>
            <person name="da Silva M.D."/>
            <person name="Binneck E."/>
            <person name="de Melo N.F."/>
            <person name="da Silva R.H."/>
            <person name="de Melo A.L.T.M."/>
            <person name="Pandolfi V."/>
            <person name="Bustamante F.O."/>
            <person name="Brasileiro-Vidal A.C."/>
            <person name="Benko-Iseppon A.M."/>
        </authorList>
    </citation>
    <scope>NUCLEOTIDE SEQUENCE [LARGE SCALE GENOMIC DNA]</scope>
    <source>
        <tissue evidence="2">Leaves</tissue>
    </source>
</reference>